<dbReference type="Gene3D" id="3.40.50.300">
    <property type="entry name" value="P-loop containing nucleotide triphosphate hydrolases"/>
    <property type="match status" value="1"/>
</dbReference>
<feature type="transmembrane region" description="Helical" evidence="7">
    <location>
        <begin position="175"/>
        <end position="195"/>
    </location>
</feature>
<keyword evidence="6 7" id="KW-0472">Membrane</keyword>
<evidence type="ECO:0000259" key="9">
    <source>
        <dbReference type="PROSITE" id="PS50929"/>
    </source>
</evidence>
<accession>A0ABW5UWQ4</accession>
<dbReference type="SUPFAM" id="SSF90123">
    <property type="entry name" value="ABC transporter transmembrane region"/>
    <property type="match status" value="1"/>
</dbReference>
<feature type="transmembrane region" description="Helical" evidence="7">
    <location>
        <begin position="39"/>
        <end position="56"/>
    </location>
</feature>
<feature type="transmembrane region" description="Helical" evidence="7">
    <location>
        <begin position="76"/>
        <end position="99"/>
    </location>
</feature>
<organism evidence="10 11">
    <name type="scientific">Gulosibacter faecalis</name>
    <dbReference type="NCBI Taxonomy" id="272240"/>
    <lineage>
        <taxon>Bacteria</taxon>
        <taxon>Bacillati</taxon>
        <taxon>Actinomycetota</taxon>
        <taxon>Actinomycetes</taxon>
        <taxon>Micrococcales</taxon>
        <taxon>Microbacteriaceae</taxon>
        <taxon>Gulosibacter</taxon>
    </lineage>
</organism>
<dbReference type="InterPro" id="IPR017871">
    <property type="entry name" value="ABC_transporter-like_CS"/>
</dbReference>
<name>A0ABW5UWQ4_9MICO</name>
<dbReference type="InterPro" id="IPR027417">
    <property type="entry name" value="P-loop_NTPase"/>
</dbReference>
<sequence length="647" mass="68793">MNESTPRKRRSPFAAGAESSAPRAKLGQLWPYLFADKPMVALIIGISLIGALFSLAQPVLMGLLIGQVEAGNLEGWIAWCLVAVVIVAALMSGLQHFLLQRTGESIVLRARRNLIRKLLRLPIAEFDARRTGDLVSRVGSDTTLLRAVLTQGLIEAIGGVLTFVGAIIAMLLLDWVLFLITFACVAVSAVVVVLLGSRVMRASAAAQEKVGELSSSTERVISAMRTLRASNATEREEQRVLADAEGAYERGLDIAAISAIMVPVSFLALQLSLVLVLGVGGARVAAGELAIASLISFIMFLFLMIAPLTQFFGAISAVASALGALGRIEEIIGLPDEDARDREFGAVVTLRGPANVDAAPEAPAVEFARVSFRYPERVVRAARARASASDRFDGFVTARGRAAQRDADKLLEIDESAPVASPLVLDDVSFTVPRGHKVALVGPSGAGKSTSLALIERFYDPNSGVVSLGGVDLRSIERRDLRRQLGYVQQNSPTLAGTIRDNLLLGNPGAADDECVEVLRRVNLGGVVDRSPAGLDAQVGEAGVRLSGGEQQRLAIARTLLAAPPVLLLDESTSALDGENEALMRDALDTVAQGRSMIMIAHRLSTVADADEIVVLEAGRVVGRGTHAELLETTPLYRRLAEYQLLA</sequence>
<dbReference type="PROSITE" id="PS00211">
    <property type="entry name" value="ABC_TRANSPORTER_1"/>
    <property type="match status" value="1"/>
</dbReference>
<feature type="transmembrane region" description="Helical" evidence="7">
    <location>
        <begin position="289"/>
        <end position="308"/>
    </location>
</feature>
<keyword evidence="4 10" id="KW-0067">ATP-binding</keyword>
<dbReference type="PROSITE" id="PS50893">
    <property type="entry name" value="ABC_TRANSPORTER_2"/>
    <property type="match status" value="1"/>
</dbReference>
<evidence type="ECO:0000256" key="5">
    <source>
        <dbReference type="ARBA" id="ARBA00022989"/>
    </source>
</evidence>
<dbReference type="EMBL" id="JBHUNE010000003">
    <property type="protein sequence ID" value="MFD2757859.1"/>
    <property type="molecule type" value="Genomic_DNA"/>
</dbReference>
<evidence type="ECO:0000256" key="2">
    <source>
        <dbReference type="ARBA" id="ARBA00022692"/>
    </source>
</evidence>
<proteinExistence type="predicted"/>
<feature type="transmembrane region" description="Helical" evidence="7">
    <location>
        <begin position="254"/>
        <end position="277"/>
    </location>
</feature>
<keyword evidence="3" id="KW-0547">Nucleotide-binding</keyword>
<dbReference type="PROSITE" id="PS50929">
    <property type="entry name" value="ABC_TM1F"/>
    <property type="match status" value="1"/>
</dbReference>
<dbReference type="CDD" id="cd18551">
    <property type="entry name" value="ABC_6TM_LmrA_like"/>
    <property type="match status" value="1"/>
</dbReference>
<keyword evidence="11" id="KW-1185">Reference proteome</keyword>
<dbReference type="PANTHER" id="PTHR43394:SF1">
    <property type="entry name" value="ATP-BINDING CASSETTE SUB-FAMILY B MEMBER 10, MITOCHONDRIAL"/>
    <property type="match status" value="1"/>
</dbReference>
<evidence type="ECO:0000256" key="4">
    <source>
        <dbReference type="ARBA" id="ARBA00022840"/>
    </source>
</evidence>
<evidence type="ECO:0000256" key="1">
    <source>
        <dbReference type="ARBA" id="ARBA00004651"/>
    </source>
</evidence>
<gene>
    <name evidence="10" type="ORF">ACFSW7_05655</name>
</gene>
<dbReference type="Pfam" id="PF00005">
    <property type="entry name" value="ABC_tran"/>
    <property type="match status" value="1"/>
</dbReference>
<dbReference type="SMART" id="SM00382">
    <property type="entry name" value="AAA"/>
    <property type="match status" value="1"/>
</dbReference>
<evidence type="ECO:0000313" key="10">
    <source>
        <dbReference type="EMBL" id="MFD2757859.1"/>
    </source>
</evidence>
<keyword evidence="5 7" id="KW-1133">Transmembrane helix</keyword>
<dbReference type="InterPro" id="IPR003593">
    <property type="entry name" value="AAA+_ATPase"/>
</dbReference>
<feature type="domain" description="ABC transporter" evidence="8">
    <location>
        <begin position="408"/>
        <end position="643"/>
    </location>
</feature>
<evidence type="ECO:0000313" key="11">
    <source>
        <dbReference type="Proteomes" id="UP001597492"/>
    </source>
</evidence>
<comment type="caution">
    <text evidence="10">The sequence shown here is derived from an EMBL/GenBank/DDBJ whole genome shotgun (WGS) entry which is preliminary data.</text>
</comment>
<evidence type="ECO:0000256" key="3">
    <source>
        <dbReference type="ARBA" id="ARBA00022741"/>
    </source>
</evidence>
<dbReference type="SUPFAM" id="SSF52540">
    <property type="entry name" value="P-loop containing nucleoside triphosphate hydrolases"/>
    <property type="match status" value="1"/>
</dbReference>
<evidence type="ECO:0000256" key="7">
    <source>
        <dbReference type="SAM" id="Phobius"/>
    </source>
</evidence>
<evidence type="ECO:0000259" key="8">
    <source>
        <dbReference type="PROSITE" id="PS50893"/>
    </source>
</evidence>
<dbReference type="InterPro" id="IPR011527">
    <property type="entry name" value="ABC1_TM_dom"/>
</dbReference>
<dbReference type="Gene3D" id="1.20.1560.10">
    <property type="entry name" value="ABC transporter type 1, transmembrane domain"/>
    <property type="match status" value="1"/>
</dbReference>
<dbReference type="InterPro" id="IPR039421">
    <property type="entry name" value="Type_1_exporter"/>
</dbReference>
<dbReference type="GO" id="GO:0005524">
    <property type="term" value="F:ATP binding"/>
    <property type="evidence" value="ECO:0007669"/>
    <property type="project" value="UniProtKB-KW"/>
</dbReference>
<dbReference type="Proteomes" id="UP001597492">
    <property type="component" value="Unassembled WGS sequence"/>
</dbReference>
<dbReference type="InterPro" id="IPR036640">
    <property type="entry name" value="ABC1_TM_sf"/>
</dbReference>
<feature type="domain" description="ABC transmembrane type-1" evidence="9">
    <location>
        <begin position="41"/>
        <end position="320"/>
    </location>
</feature>
<dbReference type="InterPro" id="IPR003439">
    <property type="entry name" value="ABC_transporter-like_ATP-bd"/>
</dbReference>
<dbReference type="RefSeq" id="WP_019618153.1">
    <property type="nucleotide sequence ID" value="NZ_JBHUNE010000003.1"/>
</dbReference>
<keyword evidence="2 7" id="KW-0812">Transmembrane</keyword>
<evidence type="ECO:0000256" key="6">
    <source>
        <dbReference type="ARBA" id="ARBA00023136"/>
    </source>
</evidence>
<comment type="subcellular location">
    <subcellularLocation>
        <location evidence="1">Cell membrane</location>
        <topology evidence="1">Multi-pass membrane protein</topology>
    </subcellularLocation>
</comment>
<protein>
    <submittedName>
        <fullName evidence="10">ABC transporter ATP-binding protein</fullName>
    </submittedName>
</protein>
<dbReference type="PANTHER" id="PTHR43394">
    <property type="entry name" value="ATP-DEPENDENT PERMEASE MDL1, MITOCHONDRIAL"/>
    <property type="match status" value="1"/>
</dbReference>
<reference evidence="11" key="1">
    <citation type="journal article" date="2019" name="Int. J. Syst. Evol. Microbiol.">
        <title>The Global Catalogue of Microorganisms (GCM) 10K type strain sequencing project: providing services to taxonomists for standard genome sequencing and annotation.</title>
        <authorList>
            <consortium name="The Broad Institute Genomics Platform"/>
            <consortium name="The Broad Institute Genome Sequencing Center for Infectious Disease"/>
            <person name="Wu L."/>
            <person name="Ma J."/>
        </authorList>
    </citation>
    <scope>NUCLEOTIDE SEQUENCE [LARGE SCALE GENOMIC DNA]</scope>
    <source>
        <strain evidence="11">TISTR 1514</strain>
    </source>
</reference>
<dbReference type="Pfam" id="PF00664">
    <property type="entry name" value="ABC_membrane"/>
    <property type="match status" value="1"/>
</dbReference>
<feature type="transmembrane region" description="Helical" evidence="7">
    <location>
        <begin position="147"/>
        <end position="169"/>
    </location>
</feature>